<dbReference type="InterPro" id="IPR018357">
    <property type="entry name" value="Hexapep_transf_CS"/>
</dbReference>
<dbReference type="EC" id="2.3.1.30" evidence="3"/>
<feature type="region of interest" description="Disordered" evidence="7">
    <location>
        <begin position="325"/>
        <end position="356"/>
    </location>
</feature>
<accession>A0AAD2GCM1</accession>
<evidence type="ECO:0000313" key="9">
    <source>
        <dbReference type="EMBL" id="CAJ1967350.1"/>
    </source>
</evidence>
<evidence type="ECO:0000256" key="3">
    <source>
        <dbReference type="ARBA" id="ARBA00013266"/>
    </source>
</evidence>
<keyword evidence="5" id="KW-0808">Transferase</keyword>
<reference evidence="9" key="1">
    <citation type="submission" date="2023-08" db="EMBL/GenBank/DDBJ databases">
        <authorList>
            <person name="Audoor S."/>
            <person name="Bilcke G."/>
        </authorList>
    </citation>
    <scope>NUCLEOTIDE SEQUENCE</scope>
</reference>
<comment type="pathway">
    <text evidence="1">Amino-acid biosynthesis; L-cysteine biosynthesis; L-cysteine from L-serine: step 1/2.</text>
</comment>
<dbReference type="CDD" id="cd03354">
    <property type="entry name" value="LbH_SAT"/>
    <property type="match status" value="1"/>
</dbReference>
<dbReference type="InterPro" id="IPR045304">
    <property type="entry name" value="LbH_SAT"/>
</dbReference>
<dbReference type="PROSITE" id="PS00101">
    <property type="entry name" value="HEXAPEP_TRANSFERASES"/>
    <property type="match status" value="1"/>
</dbReference>
<dbReference type="GO" id="GO:0006535">
    <property type="term" value="P:cysteine biosynthetic process from serine"/>
    <property type="evidence" value="ECO:0007669"/>
    <property type="project" value="InterPro"/>
</dbReference>
<dbReference type="SMART" id="SM00971">
    <property type="entry name" value="SATase_N"/>
    <property type="match status" value="1"/>
</dbReference>
<feature type="compositionally biased region" description="Polar residues" evidence="7">
    <location>
        <begin position="12"/>
        <end position="23"/>
    </location>
</feature>
<dbReference type="Proteomes" id="UP001295423">
    <property type="component" value="Unassembled WGS sequence"/>
</dbReference>
<organism evidence="9 10">
    <name type="scientific">Cylindrotheca closterium</name>
    <dbReference type="NCBI Taxonomy" id="2856"/>
    <lineage>
        <taxon>Eukaryota</taxon>
        <taxon>Sar</taxon>
        <taxon>Stramenopiles</taxon>
        <taxon>Ochrophyta</taxon>
        <taxon>Bacillariophyta</taxon>
        <taxon>Bacillariophyceae</taxon>
        <taxon>Bacillariophycidae</taxon>
        <taxon>Bacillariales</taxon>
        <taxon>Bacillariaceae</taxon>
        <taxon>Cylindrotheca</taxon>
    </lineage>
</organism>
<dbReference type="Gene3D" id="2.160.10.10">
    <property type="entry name" value="Hexapeptide repeat proteins"/>
    <property type="match status" value="1"/>
</dbReference>
<name>A0AAD2GCM1_9STRA</name>
<feature type="compositionally biased region" description="Low complexity" evidence="7">
    <location>
        <begin position="325"/>
        <end position="336"/>
    </location>
</feature>
<evidence type="ECO:0000256" key="5">
    <source>
        <dbReference type="ARBA" id="ARBA00022679"/>
    </source>
</evidence>
<dbReference type="InterPro" id="IPR001451">
    <property type="entry name" value="Hexapep"/>
</dbReference>
<dbReference type="InterPro" id="IPR053376">
    <property type="entry name" value="Serine_acetyltransferase"/>
</dbReference>
<dbReference type="Pfam" id="PF06426">
    <property type="entry name" value="SATase_N"/>
    <property type="match status" value="1"/>
</dbReference>
<dbReference type="Pfam" id="PF00132">
    <property type="entry name" value="Hexapep"/>
    <property type="match status" value="1"/>
</dbReference>
<evidence type="ECO:0000256" key="4">
    <source>
        <dbReference type="ARBA" id="ARBA00022605"/>
    </source>
</evidence>
<dbReference type="Gene3D" id="1.10.3130.10">
    <property type="entry name" value="serine acetyltransferase, domain 1"/>
    <property type="match status" value="1"/>
</dbReference>
<evidence type="ECO:0000256" key="2">
    <source>
        <dbReference type="ARBA" id="ARBA00007274"/>
    </source>
</evidence>
<evidence type="ECO:0000256" key="7">
    <source>
        <dbReference type="SAM" id="MobiDB-lite"/>
    </source>
</evidence>
<dbReference type="NCBIfam" id="NF041874">
    <property type="entry name" value="EPS_EpsC"/>
    <property type="match status" value="1"/>
</dbReference>
<dbReference type="AlphaFoldDB" id="A0AAD2GCM1"/>
<evidence type="ECO:0000256" key="1">
    <source>
        <dbReference type="ARBA" id="ARBA00004876"/>
    </source>
</evidence>
<comment type="similarity">
    <text evidence="2">Belongs to the transferase hexapeptide repeat family.</text>
</comment>
<dbReference type="InterPro" id="IPR011004">
    <property type="entry name" value="Trimer_LpxA-like_sf"/>
</dbReference>
<dbReference type="GO" id="GO:0005737">
    <property type="term" value="C:cytoplasm"/>
    <property type="evidence" value="ECO:0007669"/>
    <property type="project" value="InterPro"/>
</dbReference>
<dbReference type="InterPro" id="IPR010493">
    <property type="entry name" value="Ser_AcTrfase_N"/>
</dbReference>
<dbReference type="GO" id="GO:0009001">
    <property type="term" value="F:serine O-acetyltransferase activity"/>
    <property type="evidence" value="ECO:0007669"/>
    <property type="project" value="UniProtKB-EC"/>
</dbReference>
<keyword evidence="4" id="KW-0028">Amino-acid biosynthesis</keyword>
<keyword evidence="6" id="KW-0012">Acyltransferase</keyword>
<feature type="compositionally biased region" description="Acidic residues" evidence="7">
    <location>
        <begin position="340"/>
        <end position="356"/>
    </location>
</feature>
<proteinExistence type="inferred from homology"/>
<gene>
    <name evidence="9" type="ORF">CYCCA115_LOCUS22731</name>
</gene>
<dbReference type="EMBL" id="CAKOGP040002325">
    <property type="protein sequence ID" value="CAJ1967350.1"/>
    <property type="molecule type" value="Genomic_DNA"/>
</dbReference>
<keyword evidence="10" id="KW-1185">Reference proteome</keyword>
<dbReference type="InterPro" id="IPR042122">
    <property type="entry name" value="Ser_AcTrfase_N_sf"/>
</dbReference>
<protein>
    <recommendedName>
        <fullName evidence="3">serine O-acetyltransferase</fullName>
        <ecNumber evidence="3">2.3.1.30</ecNumber>
    </recommendedName>
</protein>
<dbReference type="FunFam" id="2.160.10.10:FF:000002">
    <property type="entry name" value="Serine acetyltransferase"/>
    <property type="match status" value="1"/>
</dbReference>
<dbReference type="PANTHER" id="PTHR42811">
    <property type="entry name" value="SERINE ACETYLTRANSFERASE"/>
    <property type="match status" value="1"/>
</dbReference>
<sequence length="451" mass="48381">MPAEISEMPAVVSTNYGNGNGNNAEKDDFTERIFREAHETVENEPELCSLLKHTVLAPWVQTFEDAVAATVCYRMLLKEPTPTMDGVFCPHALKGIFQKAFRDDQNLEMGQYSIKEAVRKDAQAVIDRDPACETLLEVVLFYKGFSALVVHRVAHQKWVAASKVKRSMTALFLQSQASAIFGLDIHPGACIGAGILLDHGTGIVIGETCHLGDGCTLLHGVTLGGNGKETGDRHPKVGRNVLIGAGASVLGNIQIGDRVKIGAGSIVLRPLPAGATAVGAPAKIIGKTLESNPADTMDESLKNVGHFHQSPSTITLSTVATSTTKSMTSSSNSNSSIAETVDETVAESSSESDDNDDSCVCPYRDYAKFAMKIAKKLPAGTYGITFCQFAKLLESSKCIKHEIVAAFFALDQRSVGYLKKTDMTPDLVTKALMESTALDSQQIAKFLQTVH</sequence>
<dbReference type="SUPFAM" id="SSF51161">
    <property type="entry name" value="Trimeric LpxA-like enzymes"/>
    <property type="match status" value="1"/>
</dbReference>
<feature type="domain" description="Serine acetyltransferase N-terminal" evidence="8">
    <location>
        <begin position="31"/>
        <end position="150"/>
    </location>
</feature>
<evidence type="ECO:0000313" key="10">
    <source>
        <dbReference type="Proteomes" id="UP001295423"/>
    </source>
</evidence>
<evidence type="ECO:0000256" key="6">
    <source>
        <dbReference type="ARBA" id="ARBA00023315"/>
    </source>
</evidence>
<comment type="caution">
    <text evidence="9">The sequence shown here is derived from an EMBL/GenBank/DDBJ whole genome shotgun (WGS) entry which is preliminary data.</text>
</comment>
<evidence type="ECO:0000259" key="8">
    <source>
        <dbReference type="SMART" id="SM00971"/>
    </source>
</evidence>
<feature type="region of interest" description="Disordered" evidence="7">
    <location>
        <begin position="1"/>
        <end position="25"/>
    </location>
</feature>